<protein>
    <submittedName>
        <fullName evidence="1">Uncharacterized protein</fullName>
    </submittedName>
</protein>
<organism evidence="1 2">
    <name type="scientific">Dysgonomonas macrotermitis</name>
    <dbReference type="NCBI Taxonomy" id="1346286"/>
    <lineage>
        <taxon>Bacteria</taxon>
        <taxon>Pseudomonadati</taxon>
        <taxon>Bacteroidota</taxon>
        <taxon>Bacteroidia</taxon>
        <taxon>Bacteroidales</taxon>
        <taxon>Dysgonomonadaceae</taxon>
        <taxon>Dysgonomonas</taxon>
    </lineage>
</organism>
<dbReference type="EMBL" id="FQUC01000002">
    <property type="protein sequence ID" value="SHE86060.1"/>
    <property type="molecule type" value="Genomic_DNA"/>
</dbReference>
<sequence length="155" mass="17606">MKKIINSWLFLCYLREEKRFVCHCITEGSFTNAMASHGKLFPMHNVVFVLSVPSYLCEVFCMYLQSFFADSAAVSASLNSRLTASSSQFVVAPVKTYLGLIPLSYSDVSRVLVFSNWSGEYYENACAFVLHSSFLEYFNAIFYSSRSNNTLHIFS</sequence>
<evidence type="ECO:0000313" key="1">
    <source>
        <dbReference type="EMBL" id="SHE86060.1"/>
    </source>
</evidence>
<reference evidence="2" key="1">
    <citation type="submission" date="2016-11" db="EMBL/GenBank/DDBJ databases">
        <authorList>
            <person name="Varghese N."/>
            <person name="Submissions S."/>
        </authorList>
    </citation>
    <scope>NUCLEOTIDE SEQUENCE [LARGE SCALE GENOMIC DNA]</scope>
    <source>
        <strain evidence="2">DSM 27370</strain>
    </source>
</reference>
<keyword evidence="2" id="KW-1185">Reference proteome</keyword>
<accession>A0A1M4WXZ2</accession>
<dbReference type="RefSeq" id="WP_139262004.1">
    <property type="nucleotide sequence ID" value="NZ_BBXL01000002.1"/>
</dbReference>
<dbReference type="AlphaFoldDB" id="A0A1M4WXZ2"/>
<dbReference type="Proteomes" id="UP000184480">
    <property type="component" value="Unassembled WGS sequence"/>
</dbReference>
<proteinExistence type="predicted"/>
<dbReference type="STRING" id="1346286.SAMN05444362_102349"/>
<gene>
    <name evidence="1" type="ORF">SAMN05444362_102349</name>
</gene>
<evidence type="ECO:0000313" key="2">
    <source>
        <dbReference type="Proteomes" id="UP000184480"/>
    </source>
</evidence>
<name>A0A1M4WXZ2_9BACT</name>